<keyword evidence="2" id="KW-1185">Reference proteome</keyword>
<sequence length="92" mass="9983">MLDDGFVIERLSRSGNTYSGTDQVSEQVLSWCAANDTKMHDDVDLCTAMLTDRLLAIVPIFALSFSFINNSTPSFGMGKLADFLRSRAASGA</sequence>
<organism evidence="1 2">
    <name type="scientific">Chlorobaculum limnaeum</name>
    <dbReference type="NCBI Taxonomy" id="274537"/>
    <lineage>
        <taxon>Bacteria</taxon>
        <taxon>Pseudomonadati</taxon>
        <taxon>Chlorobiota</taxon>
        <taxon>Chlorobiia</taxon>
        <taxon>Chlorobiales</taxon>
        <taxon>Chlorobiaceae</taxon>
        <taxon>Chlorobaculum</taxon>
    </lineage>
</organism>
<dbReference type="EMBL" id="CP017305">
    <property type="protein sequence ID" value="AOS83761.1"/>
    <property type="molecule type" value="Genomic_DNA"/>
</dbReference>
<proteinExistence type="predicted"/>
<dbReference type="KEGG" id="clz:BIU88_06105"/>
<reference evidence="1" key="1">
    <citation type="submission" date="2016-09" db="EMBL/GenBank/DDBJ databases">
        <title>Genome sequence of Chlorobaculum limnaeum.</title>
        <authorList>
            <person name="Liu Z."/>
            <person name="Tank M."/>
            <person name="Bryant D.A."/>
        </authorList>
    </citation>
    <scope>NUCLEOTIDE SEQUENCE [LARGE SCALE GENOMIC DNA]</scope>
    <source>
        <strain evidence="1">DSM 1677</strain>
    </source>
</reference>
<dbReference type="AlphaFoldDB" id="A0A1D8D039"/>
<evidence type="ECO:0000313" key="2">
    <source>
        <dbReference type="Proteomes" id="UP000095185"/>
    </source>
</evidence>
<evidence type="ECO:0000313" key="1">
    <source>
        <dbReference type="EMBL" id="AOS83761.1"/>
    </source>
</evidence>
<protein>
    <submittedName>
        <fullName evidence="1">Uncharacterized protein</fullName>
    </submittedName>
</protein>
<name>A0A1D8D039_CHLLM</name>
<gene>
    <name evidence="1" type="ORF">BIU88_06105</name>
</gene>
<accession>A0A1D8D039</accession>
<dbReference type="Proteomes" id="UP000095185">
    <property type="component" value="Chromosome"/>
</dbReference>